<evidence type="ECO:0000256" key="2">
    <source>
        <dbReference type="ARBA" id="ARBA00009840"/>
    </source>
</evidence>
<keyword evidence="5" id="KW-0472">Membrane</keyword>
<dbReference type="PANTHER" id="PTHR30563:SF0">
    <property type="entry name" value="DNA RECOMBINATION PROTEIN RMUC"/>
    <property type="match status" value="1"/>
</dbReference>
<gene>
    <name evidence="6" type="ORF">A2870_02785</name>
</gene>
<evidence type="ECO:0008006" key="8">
    <source>
        <dbReference type="Google" id="ProtNLM"/>
    </source>
</evidence>
<organism evidence="6 7">
    <name type="scientific">Candidatus Curtissbacteria bacterium RIFCSPHIGHO2_01_FULL_41_11</name>
    <dbReference type="NCBI Taxonomy" id="1797711"/>
    <lineage>
        <taxon>Bacteria</taxon>
        <taxon>Candidatus Curtissiibacteriota</taxon>
    </lineage>
</organism>
<evidence type="ECO:0000313" key="6">
    <source>
        <dbReference type="EMBL" id="OGD86742.1"/>
    </source>
</evidence>
<evidence type="ECO:0000313" key="7">
    <source>
        <dbReference type="Proteomes" id="UP000179102"/>
    </source>
</evidence>
<feature type="transmembrane region" description="Helical" evidence="5">
    <location>
        <begin position="6"/>
        <end position="23"/>
    </location>
</feature>
<dbReference type="STRING" id="1797711.A2870_02785"/>
<dbReference type="AlphaFoldDB" id="A0A1F5G4E9"/>
<reference evidence="6 7" key="1">
    <citation type="journal article" date="2016" name="Nat. Commun.">
        <title>Thousands of microbial genomes shed light on interconnected biogeochemical processes in an aquifer system.</title>
        <authorList>
            <person name="Anantharaman K."/>
            <person name="Brown C.T."/>
            <person name="Hug L.A."/>
            <person name="Sharon I."/>
            <person name="Castelle C.J."/>
            <person name="Probst A.J."/>
            <person name="Thomas B.C."/>
            <person name="Singh A."/>
            <person name="Wilkins M.J."/>
            <person name="Karaoz U."/>
            <person name="Brodie E.L."/>
            <person name="Williams K.H."/>
            <person name="Hubbard S.S."/>
            <person name="Banfield J.F."/>
        </authorList>
    </citation>
    <scope>NUCLEOTIDE SEQUENCE [LARGE SCALE GENOMIC DNA]</scope>
</reference>
<dbReference type="Pfam" id="PF02646">
    <property type="entry name" value="RmuC"/>
    <property type="match status" value="1"/>
</dbReference>
<proteinExistence type="inferred from homology"/>
<evidence type="ECO:0000256" key="3">
    <source>
        <dbReference type="ARBA" id="ARBA00023054"/>
    </source>
</evidence>
<name>A0A1F5G4E9_9BACT</name>
<comment type="function">
    <text evidence="1">Involved in DNA recombination.</text>
</comment>
<accession>A0A1F5G4E9</accession>
<evidence type="ECO:0000256" key="5">
    <source>
        <dbReference type="SAM" id="Phobius"/>
    </source>
</evidence>
<dbReference type="PANTHER" id="PTHR30563">
    <property type="entry name" value="DNA RECOMBINATION PROTEIN RMUC"/>
    <property type="match status" value="1"/>
</dbReference>
<dbReference type="InterPro" id="IPR003798">
    <property type="entry name" value="DNA_recombination_RmuC"/>
</dbReference>
<keyword evidence="5" id="KW-1133">Transmembrane helix</keyword>
<dbReference type="EMBL" id="MFAZ01000033">
    <property type="protein sequence ID" value="OGD86742.1"/>
    <property type="molecule type" value="Genomic_DNA"/>
</dbReference>
<comment type="caution">
    <text evidence="6">The sequence shown here is derived from an EMBL/GenBank/DDBJ whole genome shotgun (WGS) entry which is preliminary data.</text>
</comment>
<keyword evidence="5" id="KW-0812">Transmembrane</keyword>
<evidence type="ECO:0000256" key="4">
    <source>
        <dbReference type="ARBA" id="ARBA00023172"/>
    </source>
</evidence>
<dbReference type="Proteomes" id="UP000179102">
    <property type="component" value="Unassembled WGS sequence"/>
</dbReference>
<comment type="similarity">
    <text evidence="2">Belongs to the RmuC family.</text>
</comment>
<keyword evidence="3" id="KW-0175">Coiled coil</keyword>
<protein>
    <recommendedName>
        <fullName evidence="8">DNA recombination protein RmuC</fullName>
    </recommendedName>
</protein>
<evidence type="ECO:0000256" key="1">
    <source>
        <dbReference type="ARBA" id="ARBA00003416"/>
    </source>
</evidence>
<sequence length="331" mass="36912">MDSQSTLLIIGALVVVAFFLLYFQIKKLTENKSENETTKLLTQLISDMRGSMDKNVSTMASQQKAINDRLDRAAVAISSVSKSVGEMTELGRGMRELQEFLRSPKLRGQIGEAGLKDLLGQALPKQHFHLQYAFKSGVIVDAALQLEKGIIPIDAKFPMENFRKMSKSQDEKERDFNRKLFVTDVKKHIDAISSKYILPAEGTLDFALMYIPSEPVYYEILTNSPDLDDYAYSRRVRPVSPNTLYAYLRAIIMSLEGSKIEAQAGQILAALREIGAETEKFGVSLSLLTKHIKNAAASSDDVNSRFSRLSSKISTVQSIETKTARSIKSKN</sequence>
<dbReference type="GO" id="GO:0006310">
    <property type="term" value="P:DNA recombination"/>
    <property type="evidence" value="ECO:0007669"/>
    <property type="project" value="UniProtKB-KW"/>
</dbReference>
<keyword evidence="4" id="KW-0233">DNA recombination</keyword>